<reference evidence="3 4" key="1">
    <citation type="submission" date="2021-12" db="EMBL/GenBank/DDBJ databases">
        <title>Discovery of the Pendulisporaceae a myxobacterial family with distinct sporulation behavior and unique specialized metabolism.</title>
        <authorList>
            <person name="Garcia R."/>
            <person name="Popoff A."/>
            <person name="Bader C.D."/>
            <person name="Loehr J."/>
            <person name="Walesch S."/>
            <person name="Walt C."/>
            <person name="Boldt J."/>
            <person name="Bunk B."/>
            <person name="Haeckl F.J.F.P.J."/>
            <person name="Gunesch A.P."/>
            <person name="Birkelbach J."/>
            <person name="Nuebel U."/>
            <person name="Pietschmann T."/>
            <person name="Bach T."/>
            <person name="Mueller R."/>
        </authorList>
    </citation>
    <scope>NUCLEOTIDE SEQUENCE [LARGE SCALE GENOMIC DNA]</scope>
    <source>
        <strain evidence="3 4">MSr12523</strain>
    </source>
</reference>
<dbReference type="InterPro" id="IPR029032">
    <property type="entry name" value="AhpD-like"/>
</dbReference>
<name>A0ABZ2K5Z1_9BACT</name>
<feature type="domain" description="Carboxymuconolactone decarboxylase-like" evidence="1">
    <location>
        <begin position="42"/>
        <end position="116"/>
    </location>
</feature>
<organism evidence="3 4">
    <name type="scientific">Pendulispora brunnea</name>
    <dbReference type="NCBI Taxonomy" id="2905690"/>
    <lineage>
        <taxon>Bacteria</taxon>
        <taxon>Pseudomonadati</taxon>
        <taxon>Myxococcota</taxon>
        <taxon>Myxococcia</taxon>
        <taxon>Myxococcales</taxon>
        <taxon>Sorangiineae</taxon>
        <taxon>Pendulisporaceae</taxon>
        <taxon>Pendulispora</taxon>
    </lineage>
</organism>
<proteinExistence type="predicted"/>
<feature type="domain" description="SnoaL-like" evidence="2">
    <location>
        <begin position="134"/>
        <end position="241"/>
    </location>
</feature>
<dbReference type="SUPFAM" id="SSF54427">
    <property type="entry name" value="NTF2-like"/>
    <property type="match status" value="1"/>
</dbReference>
<evidence type="ECO:0000259" key="1">
    <source>
        <dbReference type="Pfam" id="PF02627"/>
    </source>
</evidence>
<dbReference type="Proteomes" id="UP001379533">
    <property type="component" value="Chromosome"/>
</dbReference>
<evidence type="ECO:0000313" key="4">
    <source>
        <dbReference type="Proteomes" id="UP001379533"/>
    </source>
</evidence>
<dbReference type="SUPFAM" id="SSF69118">
    <property type="entry name" value="AhpD-like"/>
    <property type="match status" value="1"/>
</dbReference>
<protein>
    <submittedName>
        <fullName evidence="3">Carboxymuconolactone decarboxylase family protein</fullName>
    </submittedName>
</protein>
<dbReference type="InterPro" id="IPR037401">
    <property type="entry name" value="SnoaL-like"/>
</dbReference>
<dbReference type="PANTHER" id="PTHR33570:SF10">
    <property type="entry name" value="GAMMA-CARBOXYMUCONOLACTONE DECARBOXYLASE"/>
    <property type="match status" value="1"/>
</dbReference>
<dbReference type="Gene3D" id="1.20.1290.10">
    <property type="entry name" value="AhpD-like"/>
    <property type="match status" value="1"/>
</dbReference>
<accession>A0ABZ2K5Z1</accession>
<dbReference type="InterPro" id="IPR052512">
    <property type="entry name" value="4CMD/NDH-1_regulator"/>
</dbReference>
<dbReference type="Pfam" id="PF12680">
    <property type="entry name" value="SnoaL_2"/>
    <property type="match status" value="1"/>
</dbReference>
<evidence type="ECO:0000259" key="2">
    <source>
        <dbReference type="Pfam" id="PF12680"/>
    </source>
</evidence>
<dbReference type="Gene3D" id="3.10.450.50">
    <property type="match status" value="1"/>
</dbReference>
<dbReference type="InterPro" id="IPR003779">
    <property type="entry name" value="CMD-like"/>
</dbReference>
<dbReference type="PANTHER" id="PTHR33570">
    <property type="entry name" value="4-CARBOXYMUCONOLACTONE DECARBOXYLASE FAMILY PROTEIN"/>
    <property type="match status" value="1"/>
</dbReference>
<dbReference type="EMBL" id="CP089982">
    <property type="protein sequence ID" value="WXA94111.1"/>
    <property type="molecule type" value="Genomic_DNA"/>
</dbReference>
<dbReference type="Pfam" id="PF02627">
    <property type="entry name" value="CMD"/>
    <property type="match status" value="1"/>
</dbReference>
<keyword evidence="4" id="KW-1185">Reference proteome</keyword>
<evidence type="ECO:0000313" key="3">
    <source>
        <dbReference type="EMBL" id="WXA94111.1"/>
    </source>
</evidence>
<sequence length="263" mass="28797">MTDERFERGLKIFRSLNAEPTASPADTLADLAPDFGRMTLCALGDFLGRPGLDVRTREIATVCMLSALGNCEPQLQLHIGMALRAGAAPKEIVEACMQVSGYAGYPRALNALAVARRAFQEHGVTLSDAPREVVLAFVNAFQSGDLERALGLLAEDIVLHVPGDRAVIPWAGTWRGRDEVRAFLIAESSEAQHTYFRPDEPLACHDRVFLPGAEGFRFVNRNSSYEGKFVAEFAVRNGAITLFYMHHDSAGIAKAFTRAFRPS</sequence>
<dbReference type="InterPro" id="IPR032710">
    <property type="entry name" value="NTF2-like_dom_sf"/>
</dbReference>
<gene>
    <name evidence="3" type="ORF">LZC95_47670</name>
</gene>
<dbReference type="RefSeq" id="WP_394844714.1">
    <property type="nucleotide sequence ID" value="NZ_CP089982.1"/>
</dbReference>